<dbReference type="InterPro" id="IPR036388">
    <property type="entry name" value="WH-like_DNA-bd_sf"/>
</dbReference>
<dbReference type="Gene3D" id="3.40.190.10">
    <property type="entry name" value="Periplasmic binding protein-like II"/>
    <property type="match status" value="2"/>
</dbReference>
<dbReference type="Pfam" id="PF00126">
    <property type="entry name" value="HTH_1"/>
    <property type="match status" value="1"/>
</dbReference>
<evidence type="ECO:0000313" key="7">
    <source>
        <dbReference type="Proteomes" id="UP000017746"/>
    </source>
</evidence>
<dbReference type="InterPro" id="IPR050389">
    <property type="entry name" value="LysR-type_TF"/>
</dbReference>
<dbReference type="CDD" id="cd08460">
    <property type="entry name" value="PBP2_DntR_like_1"/>
    <property type="match status" value="1"/>
</dbReference>
<dbReference type="AlphaFoldDB" id="U5W4J3"/>
<comment type="similarity">
    <text evidence="1">Belongs to the LysR transcriptional regulatory family.</text>
</comment>
<dbReference type="PATRIC" id="fig|1246995.3.peg.4642"/>
<dbReference type="Pfam" id="PF03466">
    <property type="entry name" value="LysR_substrate"/>
    <property type="match status" value="1"/>
</dbReference>
<dbReference type="EMBL" id="CP006272">
    <property type="protein sequence ID" value="AGZ42851.1"/>
    <property type="molecule type" value="Genomic_DNA"/>
</dbReference>
<dbReference type="InterPro" id="IPR005119">
    <property type="entry name" value="LysR_subst-bd"/>
</dbReference>
<dbReference type="Proteomes" id="UP000017746">
    <property type="component" value="Chromosome"/>
</dbReference>
<dbReference type="eggNOG" id="COG0583">
    <property type="taxonomic scope" value="Bacteria"/>
</dbReference>
<dbReference type="Gene3D" id="1.10.10.10">
    <property type="entry name" value="Winged helix-like DNA-binding domain superfamily/Winged helix DNA-binding domain"/>
    <property type="match status" value="1"/>
</dbReference>
<evidence type="ECO:0000313" key="6">
    <source>
        <dbReference type="EMBL" id="AGZ42851.1"/>
    </source>
</evidence>
<feature type="domain" description="HTH lysR-type" evidence="5">
    <location>
        <begin position="1"/>
        <end position="58"/>
    </location>
</feature>
<dbReference type="PANTHER" id="PTHR30118:SF15">
    <property type="entry name" value="TRANSCRIPTIONAL REGULATORY PROTEIN"/>
    <property type="match status" value="1"/>
</dbReference>
<keyword evidence="4" id="KW-0804">Transcription</keyword>
<evidence type="ECO:0000256" key="4">
    <source>
        <dbReference type="ARBA" id="ARBA00023163"/>
    </source>
</evidence>
<gene>
    <name evidence="6" type="ORF">AFR_22905</name>
</gene>
<protein>
    <submittedName>
        <fullName evidence="6">LysR family transcriptional regulator</fullName>
    </submittedName>
</protein>
<dbReference type="InterPro" id="IPR000847">
    <property type="entry name" value="LysR_HTH_N"/>
</dbReference>
<evidence type="ECO:0000256" key="3">
    <source>
        <dbReference type="ARBA" id="ARBA00023125"/>
    </source>
</evidence>
<dbReference type="InterPro" id="IPR036390">
    <property type="entry name" value="WH_DNA-bd_sf"/>
</dbReference>
<evidence type="ECO:0000259" key="5">
    <source>
        <dbReference type="PROSITE" id="PS50931"/>
    </source>
</evidence>
<dbReference type="PANTHER" id="PTHR30118">
    <property type="entry name" value="HTH-TYPE TRANSCRIPTIONAL REGULATOR LEUO-RELATED"/>
    <property type="match status" value="1"/>
</dbReference>
<reference evidence="6 7" key="1">
    <citation type="journal article" date="2014" name="J. Biotechnol.">
        <title>Complete genome sequence of the actinobacterium Actinoplanes friuliensis HAG 010964, producer of the lipopeptide antibiotic friulimycin.</title>
        <authorList>
            <person name="Ruckert C."/>
            <person name="Szczepanowski R."/>
            <person name="Albersmeier A."/>
            <person name="Goesmann A."/>
            <person name="Fischer N."/>
            <person name="Steinkamper A."/>
            <person name="Puhler A."/>
            <person name="Biener R."/>
            <person name="Schwartz D."/>
            <person name="Kalinowski J."/>
        </authorList>
    </citation>
    <scope>NUCLEOTIDE SEQUENCE [LARGE SCALE GENOMIC DNA]</scope>
    <source>
        <strain evidence="6 7">DSM 7358</strain>
    </source>
</reference>
<keyword evidence="2" id="KW-0805">Transcription regulation</keyword>
<dbReference type="KEGG" id="afs:AFR_22905"/>
<accession>U5W4J3</accession>
<dbReference type="RefSeq" id="WP_023363357.1">
    <property type="nucleotide sequence ID" value="NC_022657.1"/>
</dbReference>
<proteinExistence type="inferred from homology"/>
<dbReference type="STRING" id="1246995.AFR_22905"/>
<keyword evidence="3" id="KW-0238">DNA-binding</keyword>
<dbReference type="PROSITE" id="PS50931">
    <property type="entry name" value="HTH_LYSR"/>
    <property type="match status" value="1"/>
</dbReference>
<dbReference type="GO" id="GO:0003677">
    <property type="term" value="F:DNA binding"/>
    <property type="evidence" value="ECO:0007669"/>
    <property type="project" value="UniProtKB-KW"/>
</dbReference>
<dbReference type="SUPFAM" id="SSF53850">
    <property type="entry name" value="Periplasmic binding protein-like II"/>
    <property type="match status" value="1"/>
</dbReference>
<evidence type="ECO:0000256" key="1">
    <source>
        <dbReference type="ARBA" id="ARBA00009437"/>
    </source>
</evidence>
<dbReference type="GO" id="GO:0003700">
    <property type="term" value="F:DNA-binding transcription factor activity"/>
    <property type="evidence" value="ECO:0007669"/>
    <property type="project" value="InterPro"/>
</dbReference>
<sequence>MDLNLLTALDALLDERSVTGAAERLRLSPPAMSRTLSRIRKATGDQILVRTGRTMTPTPHALTLQAEVHDLVQRAETALRPERPLDLGTLERTFTVRGHDAVTTALGPELLGIVRERAPGVAVRLLAEASADTNELRHGQVDLEIGSTAPELPEITGERIGRDRLVVAMRTGHPLASGALTLEDFAAADHLTVSRRGRLTDPMDDILSGHGLRRRVVASAPTSTTALAIAARSDMLVAVPGAACAAMIDALRLTTLELPFTVPPVDLIVLWHQRFSNDKAHAWLRACVREAFERA</sequence>
<organism evidence="6 7">
    <name type="scientific">Actinoplanes friuliensis DSM 7358</name>
    <dbReference type="NCBI Taxonomy" id="1246995"/>
    <lineage>
        <taxon>Bacteria</taxon>
        <taxon>Bacillati</taxon>
        <taxon>Actinomycetota</taxon>
        <taxon>Actinomycetes</taxon>
        <taxon>Micromonosporales</taxon>
        <taxon>Micromonosporaceae</taxon>
        <taxon>Actinoplanes</taxon>
    </lineage>
</organism>
<dbReference type="SUPFAM" id="SSF46785">
    <property type="entry name" value="Winged helix' DNA-binding domain"/>
    <property type="match status" value="1"/>
</dbReference>
<dbReference type="HOGENOM" id="CLU_039613_39_3_11"/>
<keyword evidence="7" id="KW-1185">Reference proteome</keyword>
<name>U5W4J3_9ACTN</name>
<evidence type="ECO:0000256" key="2">
    <source>
        <dbReference type="ARBA" id="ARBA00023015"/>
    </source>
</evidence>